<dbReference type="InterPro" id="IPR006059">
    <property type="entry name" value="SBP"/>
</dbReference>
<keyword evidence="2 6" id="KW-0732">Signal</keyword>
<keyword evidence="4" id="KW-0564">Palmitate</keyword>
<evidence type="ECO:0000256" key="3">
    <source>
        <dbReference type="ARBA" id="ARBA00023136"/>
    </source>
</evidence>
<evidence type="ECO:0000256" key="2">
    <source>
        <dbReference type="ARBA" id="ARBA00022729"/>
    </source>
</evidence>
<protein>
    <submittedName>
        <fullName evidence="7">Sugar ABC transporter substrate-binding protein</fullName>
    </submittedName>
</protein>
<accession>A0A179T5D3</accession>
<dbReference type="InterPro" id="IPR018247">
    <property type="entry name" value="EF_Hand_1_Ca_BS"/>
</dbReference>
<evidence type="ECO:0000256" key="5">
    <source>
        <dbReference type="ARBA" id="ARBA00023288"/>
    </source>
</evidence>
<name>A0A179T5D3_9BACI</name>
<keyword evidence="8" id="KW-1185">Reference proteome</keyword>
<sequence>MKRNSLFKRVTMLSMASIMTFSLVACVEKEPSNAADSASENGEKIIKMGRVTSANSKLPEGDTYEDNAYTRLVEEKLGVKIENAFEGEGEDYTRQVALAISSGELPDMMRVDSREELKELVENDLIADLTDVYNENASDYIKDIYDSYDGRSLEDASFDERLMALPATIGDEAPNMIWIRKDWTEKLGLEIDSDGDRSITLDELEKTAKAFIENDPGETGNPIGIPMAYWLNSGSYGGSALNMTSIAGIFNAYPRFWLEDENGKITNGSITEGTKQALGVLSDWYKEGILDPQFGTRTWDDIMALVTNGQTGIVTGPWHIPDWGLSTVREMDKNADFEAYSLEDENGKVNVAHTNPTGAFIVVRKDYEHPELAIEILNLFYDELANSKDLETDYPEVAEYKELGVDGSTRPFNIEVLKSDNLLFDYSTIMGAVNGEIEMGEIASSEARDAATSIKKYTENPSDADTAVWSKYHSRVKGMGLIDKLTKEDKFNWVNPVYFGNTETLEKKGANLLKLEEEDFIKIVTGAEPLEYFDTFVSNWKSQGGDEIIAEIEAINADRSNE</sequence>
<dbReference type="PANTHER" id="PTHR43649:SF33">
    <property type="entry name" value="POLYGALACTURONAN_RHAMNOGALACTURONAN-BINDING PROTEIN YTCQ"/>
    <property type="match status" value="1"/>
</dbReference>
<dbReference type="PROSITE" id="PS00018">
    <property type="entry name" value="EF_HAND_1"/>
    <property type="match status" value="1"/>
</dbReference>
<gene>
    <name evidence="7" type="ORF">A6K24_01090</name>
</gene>
<dbReference type="Gene3D" id="3.40.190.10">
    <property type="entry name" value="Periplasmic binding protein-like II"/>
    <property type="match status" value="2"/>
</dbReference>
<keyword evidence="1" id="KW-1003">Cell membrane</keyword>
<dbReference type="STRING" id="152268.A6K24_01090"/>
<dbReference type="OrthoDB" id="9787283at2"/>
<comment type="caution">
    <text evidence="7">The sequence shown here is derived from an EMBL/GenBank/DDBJ whole genome shotgun (WGS) entry which is preliminary data.</text>
</comment>
<evidence type="ECO:0000256" key="6">
    <source>
        <dbReference type="SAM" id="SignalP"/>
    </source>
</evidence>
<organism evidence="7 8">
    <name type="scientific">Metabacillus litoralis</name>
    <dbReference type="NCBI Taxonomy" id="152268"/>
    <lineage>
        <taxon>Bacteria</taxon>
        <taxon>Bacillati</taxon>
        <taxon>Bacillota</taxon>
        <taxon>Bacilli</taxon>
        <taxon>Bacillales</taxon>
        <taxon>Bacillaceae</taxon>
        <taxon>Metabacillus</taxon>
    </lineage>
</organism>
<keyword evidence="3" id="KW-0472">Membrane</keyword>
<keyword evidence="5" id="KW-0449">Lipoprotein</keyword>
<evidence type="ECO:0000256" key="4">
    <source>
        <dbReference type="ARBA" id="ARBA00023139"/>
    </source>
</evidence>
<evidence type="ECO:0000313" key="8">
    <source>
        <dbReference type="Proteomes" id="UP000078534"/>
    </source>
</evidence>
<dbReference type="Proteomes" id="UP000078534">
    <property type="component" value="Unassembled WGS sequence"/>
</dbReference>
<dbReference type="EMBL" id="LWSG01000001">
    <property type="protein sequence ID" value="OAS89185.1"/>
    <property type="molecule type" value="Genomic_DNA"/>
</dbReference>
<dbReference type="InterPro" id="IPR050490">
    <property type="entry name" value="Bact_solute-bd_prot1"/>
</dbReference>
<feature type="signal peptide" evidence="6">
    <location>
        <begin position="1"/>
        <end position="25"/>
    </location>
</feature>
<reference evidence="8" key="1">
    <citation type="submission" date="2016-04" db="EMBL/GenBank/DDBJ databases">
        <authorList>
            <person name="Lyu Z."/>
            <person name="Lyu W."/>
        </authorList>
    </citation>
    <scope>NUCLEOTIDE SEQUENCE [LARGE SCALE GENOMIC DNA]</scope>
    <source>
        <strain evidence="8">C44</strain>
    </source>
</reference>
<dbReference type="RefSeq" id="WP_083964412.1">
    <property type="nucleotide sequence ID" value="NZ_LWSG01000001.1"/>
</dbReference>
<dbReference type="SUPFAM" id="SSF53850">
    <property type="entry name" value="Periplasmic binding protein-like II"/>
    <property type="match status" value="1"/>
</dbReference>
<dbReference type="AlphaFoldDB" id="A0A179T5D3"/>
<evidence type="ECO:0000256" key="1">
    <source>
        <dbReference type="ARBA" id="ARBA00022475"/>
    </source>
</evidence>
<dbReference type="PROSITE" id="PS51257">
    <property type="entry name" value="PROKAR_LIPOPROTEIN"/>
    <property type="match status" value="1"/>
</dbReference>
<proteinExistence type="predicted"/>
<dbReference type="PANTHER" id="PTHR43649">
    <property type="entry name" value="ARABINOSE-BINDING PROTEIN-RELATED"/>
    <property type="match status" value="1"/>
</dbReference>
<dbReference type="Pfam" id="PF01547">
    <property type="entry name" value="SBP_bac_1"/>
    <property type="match status" value="1"/>
</dbReference>
<feature type="chain" id="PRO_5038894769" evidence="6">
    <location>
        <begin position="26"/>
        <end position="562"/>
    </location>
</feature>
<evidence type="ECO:0000313" key="7">
    <source>
        <dbReference type="EMBL" id="OAS89185.1"/>
    </source>
</evidence>